<dbReference type="InterPro" id="IPR024529">
    <property type="entry name" value="ECF_trnsprt_substrate-spec"/>
</dbReference>
<comment type="function">
    <text evidence="8">Probably a riboflavin-binding protein that interacts with the energy-coupling factor (ECF) ABC-transporter complex.</text>
</comment>
<keyword evidence="7 8" id="KW-0472">Membrane</keyword>
<dbReference type="Gene3D" id="1.10.1760.20">
    <property type="match status" value="1"/>
</dbReference>
<evidence type="ECO:0000256" key="8">
    <source>
        <dbReference type="PIRNR" id="PIRNR037778"/>
    </source>
</evidence>
<sequence>MPNTNSLRSARTFYVTRIAMLTAVASLLMIIELPIPIFPSFYKLDFSYFPVVIATFSMGPVAGTVTAVLKNLIAFLAAGVFTESAGVGALADMLIGLSFIIPAGLIYRKKHSKKGAMIALGVSLISVAVISCALNYWLLIPVYANLFGLDGVLAAAQEACSFVTDVKGIIVFGTLPFNLTKWIIISLLTLFTYKPLSGSLLKKPNTRQKREDSDSARRVS</sequence>
<feature type="transmembrane region" description="Helical" evidence="9">
    <location>
        <begin position="89"/>
        <end position="107"/>
    </location>
</feature>
<keyword evidence="4 8" id="KW-1003">Cell membrane</keyword>
<comment type="subcellular location">
    <subcellularLocation>
        <location evidence="1">Cell membrane</location>
        <topology evidence="1">Multi-pass membrane protein</topology>
    </subcellularLocation>
</comment>
<organism evidence="10 11">
    <name type="scientific">Candidatus Egerieisoma faecipullorum</name>
    <dbReference type="NCBI Taxonomy" id="2840963"/>
    <lineage>
        <taxon>Bacteria</taxon>
        <taxon>Bacillati</taxon>
        <taxon>Bacillota</taxon>
        <taxon>Clostridia</taxon>
        <taxon>Eubacteriales</taxon>
        <taxon>Clostridiaceae</taxon>
        <taxon>Clostridiaceae incertae sedis</taxon>
        <taxon>Candidatus Egerieisoma</taxon>
    </lineage>
</organism>
<evidence type="ECO:0000256" key="2">
    <source>
        <dbReference type="ARBA" id="ARBA00005540"/>
    </source>
</evidence>
<gene>
    <name evidence="10" type="ORF">IAD50_04010</name>
</gene>
<feature type="transmembrane region" description="Helical" evidence="9">
    <location>
        <begin position="119"/>
        <end position="139"/>
    </location>
</feature>
<evidence type="ECO:0000256" key="4">
    <source>
        <dbReference type="ARBA" id="ARBA00022475"/>
    </source>
</evidence>
<name>A0A9D1I9I6_9CLOT</name>
<dbReference type="GO" id="GO:0005886">
    <property type="term" value="C:plasma membrane"/>
    <property type="evidence" value="ECO:0007669"/>
    <property type="project" value="UniProtKB-SubCell"/>
</dbReference>
<dbReference type="GO" id="GO:0032217">
    <property type="term" value="F:riboflavin transmembrane transporter activity"/>
    <property type="evidence" value="ECO:0007669"/>
    <property type="project" value="UniProtKB-UniRule"/>
</dbReference>
<keyword evidence="5 9" id="KW-0812">Transmembrane</keyword>
<keyword evidence="6 9" id="KW-1133">Transmembrane helix</keyword>
<dbReference type="PANTHER" id="PTHR38438:SF1">
    <property type="entry name" value="RIBOFLAVIN TRANSPORTER RIBU"/>
    <property type="match status" value="1"/>
</dbReference>
<evidence type="ECO:0000256" key="6">
    <source>
        <dbReference type="ARBA" id="ARBA00022989"/>
    </source>
</evidence>
<evidence type="ECO:0000313" key="11">
    <source>
        <dbReference type="Proteomes" id="UP000824089"/>
    </source>
</evidence>
<evidence type="ECO:0000313" key="10">
    <source>
        <dbReference type="EMBL" id="HIU29445.1"/>
    </source>
</evidence>
<dbReference type="Pfam" id="PF12822">
    <property type="entry name" value="ECF_trnsprt"/>
    <property type="match status" value="1"/>
</dbReference>
<accession>A0A9D1I9I6</accession>
<dbReference type="PANTHER" id="PTHR38438">
    <property type="entry name" value="RIBOFLAVIN TRANSPORTER RIBU"/>
    <property type="match status" value="1"/>
</dbReference>
<reference evidence="10" key="1">
    <citation type="submission" date="2020-10" db="EMBL/GenBank/DDBJ databases">
        <authorList>
            <person name="Gilroy R."/>
        </authorList>
    </citation>
    <scope>NUCLEOTIDE SEQUENCE</scope>
    <source>
        <strain evidence="10">CHK195-4489</strain>
    </source>
</reference>
<feature type="transmembrane region" description="Helical" evidence="9">
    <location>
        <begin position="12"/>
        <end position="35"/>
    </location>
</feature>
<evidence type="ECO:0000256" key="7">
    <source>
        <dbReference type="ARBA" id="ARBA00023136"/>
    </source>
</evidence>
<dbReference type="PIRSF" id="PIRSF037778">
    <property type="entry name" value="UCP037778_transp_RibU"/>
    <property type="match status" value="1"/>
</dbReference>
<feature type="transmembrane region" description="Helical" evidence="9">
    <location>
        <begin position="47"/>
        <end position="69"/>
    </location>
</feature>
<comment type="caution">
    <text evidence="10">The sequence shown here is derived from an EMBL/GenBank/DDBJ whole genome shotgun (WGS) entry which is preliminary data.</text>
</comment>
<proteinExistence type="inferred from homology"/>
<dbReference type="InterPro" id="IPR025720">
    <property type="entry name" value="RibU"/>
</dbReference>
<dbReference type="EMBL" id="DVMM01000082">
    <property type="protein sequence ID" value="HIU29445.1"/>
    <property type="molecule type" value="Genomic_DNA"/>
</dbReference>
<protein>
    <recommendedName>
        <fullName evidence="8">Riboflavin transporter</fullName>
    </recommendedName>
</protein>
<dbReference type="Proteomes" id="UP000824089">
    <property type="component" value="Unassembled WGS sequence"/>
</dbReference>
<keyword evidence="3 8" id="KW-0813">Transport</keyword>
<evidence type="ECO:0000256" key="1">
    <source>
        <dbReference type="ARBA" id="ARBA00004651"/>
    </source>
</evidence>
<reference evidence="10" key="2">
    <citation type="journal article" date="2021" name="PeerJ">
        <title>Extensive microbial diversity within the chicken gut microbiome revealed by metagenomics and culture.</title>
        <authorList>
            <person name="Gilroy R."/>
            <person name="Ravi A."/>
            <person name="Getino M."/>
            <person name="Pursley I."/>
            <person name="Horton D.L."/>
            <person name="Alikhan N.F."/>
            <person name="Baker D."/>
            <person name="Gharbi K."/>
            <person name="Hall N."/>
            <person name="Watson M."/>
            <person name="Adriaenssens E.M."/>
            <person name="Foster-Nyarko E."/>
            <person name="Jarju S."/>
            <person name="Secka A."/>
            <person name="Antonio M."/>
            <person name="Oren A."/>
            <person name="Chaudhuri R.R."/>
            <person name="La Ragione R."/>
            <person name="Hildebrand F."/>
            <person name="Pallen M.J."/>
        </authorList>
    </citation>
    <scope>NUCLEOTIDE SEQUENCE</scope>
    <source>
        <strain evidence="10">CHK195-4489</strain>
    </source>
</reference>
<evidence type="ECO:0000256" key="3">
    <source>
        <dbReference type="ARBA" id="ARBA00022448"/>
    </source>
</evidence>
<evidence type="ECO:0000256" key="9">
    <source>
        <dbReference type="SAM" id="Phobius"/>
    </source>
</evidence>
<evidence type="ECO:0000256" key="5">
    <source>
        <dbReference type="ARBA" id="ARBA00022692"/>
    </source>
</evidence>
<dbReference type="AlphaFoldDB" id="A0A9D1I9I6"/>
<comment type="similarity">
    <text evidence="2 8">Belongs to the prokaryotic riboflavin transporter (P-RFT) (TC 2.A.87) family.</text>
</comment>